<feature type="transmembrane region" description="Helical" evidence="1">
    <location>
        <begin position="21"/>
        <end position="44"/>
    </location>
</feature>
<name>A0A1G8AVN5_9BURK</name>
<keyword evidence="1" id="KW-0472">Membrane</keyword>
<keyword evidence="1" id="KW-0812">Transmembrane</keyword>
<evidence type="ECO:0000256" key="1">
    <source>
        <dbReference type="SAM" id="Phobius"/>
    </source>
</evidence>
<protein>
    <recommendedName>
        <fullName evidence="4">Acyltransferase family protein</fullName>
    </recommendedName>
</protein>
<evidence type="ECO:0000313" key="3">
    <source>
        <dbReference type="Proteomes" id="UP000199706"/>
    </source>
</evidence>
<reference evidence="2 3" key="1">
    <citation type="submission" date="2016-10" db="EMBL/GenBank/DDBJ databases">
        <authorList>
            <person name="de Groot N.N."/>
        </authorList>
    </citation>
    <scope>NUCLEOTIDE SEQUENCE [LARGE SCALE GENOMIC DNA]</scope>
    <source>
        <strain evidence="2 3">LMG 2247</strain>
    </source>
</reference>
<evidence type="ECO:0000313" key="2">
    <source>
        <dbReference type="EMBL" id="SDH24957.1"/>
    </source>
</evidence>
<organism evidence="2 3">
    <name type="scientific">Paraburkholderia phenazinium</name>
    <dbReference type="NCBI Taxonomy" id="60549"/>
    <lineage>
        <taxon>Bacteria</taxon>
        <taxon>Pseudomonadati</taxon>
        <taxon>Pseudomonadota</taxon>
        <taxon>Betaproteobacteria</taxon>
        <taxon>Burkholderiales</taxon>
        <taxon>Burkholderiaceae</taxon>
        <taxon>Paraburkholderia</taxon>
    </lineage>
</organism>
<sequence>MAIASGCDIFGLLKTRAAQRLGAISYSIYLVHGICLHMAFSSATLREFAFGSITQYWAVVLVTALMVTGVSSLTFALIERPGILLGRGVLGRSGLSRADWGGKPVAGDMKAHGT</sequence>
<keyword evidence="1" id="KW-1133">Transmembrane helix</keyword>
<dbReference type="EMBL" id="FNCJ01000008">
    <property type="protein sequence ID" value="SDH24957.1"/>
    <property type="molecule type" value="Genomic_DNA"/>
</dbReference>
<dbReference type="AlphaFoldDB" id="A0A1G8AVN5"/>
<dbReference type="Proteomes" id="UP000199706">
    <property type="component" value="Unassembled WGS sequence"/>
</dbReference>
<proteinExistence type="predicted"/>
<feature type="transmembrane region" description="Helical" evidence="1">
    <location>
        <begin position="56"/>
        <end position="78"/>
    </location>
</feature>
<gene>
    <name evidence="2" type="ORF">SAMN05216466_108115</name>
</gene>
<accession>A0A1G8AVN5</accession>
<evidence type="ECO:0008006" key="4">
    <source>
        <dbReference type="Google" id="ProtNLM"/>
    </source>
</evidence>